<dbReference type="EMBL" id="JAAOLX010000004">
    <property type="protein sequence ID" value="NHQ86134.1"/>
    <property type="molecule type" value="Genomic_DNA"/>
</dbReference>
<accession>A0ABX0KVK9</accession>
<dbReference type="RefSeq" id="WP_166824568.1">
    <property type="nucleotide sequence ID" value="NZ_JAAOLX010000004.1"/>
</dbReference>
<sequence>MPVRFQVASDVVRDGLGLELLAEDNRVLAEVFRHDASHRLTVTCFEPDIEFASLELLLLRARDELTPFEDGTTFDPPKLGGRKP</sequence>
<organism evidence="1 2">
    <name type="scientific">Iodobacter violaceini</name>
    <dbReference type="NCBI Taxonomy" id="3044271"/>
    <lineage>
        <taxon>Bacteria</taxon>
        <taxon>Pseudomonadati</taxon>
        <taxon>Pseudomonadota</taxon>
        <taxon>Betaproteobacteria</taxon>
        <taxon>Neisseriales</taxon>
        <taxon>Chitinibacteraceae</taxon>
        <taxon>Iodobacter</taxon>
    </lineage>
</organism>
<comment type="caution">
    <text evidence="1">The sequence shown here is derived from an EMBL/GenBank/DDBJ whole genome shotgun (WGS) entry which is preliminary data.</text>
</comment>
<evidence type="ECO:0000313" key="1">
    <source>
        <dbReference type="EMBL" id="NHQ86134.1"/>
    </source>
</evidence>
<name>A0ABX0KVK9_9NEIS</name>
<gene>
    <name evidence="1" type="ORF">HA050_08385</name>
</gene>
<protein>
    <submittedName>
        <fullName evidence="1">Uncharacterized protein</fullName>
    </submittedName>
</protein>
<proteinExistence type="predicted"/>
<evidence type="ECO:0000313" key="2">
    <source>
        <dbReference type="Proteomes" id="UP000712570"/>
    </source>
</evidence>
<reference evidence="1 2" key="1">
    <citation type="submission" date="2020-03" db="EMBL/GenBank/DDBJ databases">
        <title>Draft genome sequence of environmentally isolated violet-colored cultures.</title>
        <authorList>
            <person name="Wilson H.S."/>
        </authorList>
    </citation>
    <scope>NUCLEOTIDE SEQUENCE [LARGE SCALE GENOMIC DNA]</scope>
    <source>
        <strain evidence="1 2">HSC-16F04</strain>
    </source>
</reference>
<keyword evidence="2" id="KW-1185">Reference proteome</keyword>
<dbReference type="Proteomes" id="UP000712570">
    <property type="component" value="Unassembled WGS sequence"/>
</dbReference>